<reference evidence="1 2" key="1">
    <citation type="submission" date="2020-10" db="EMBL/GenBank/DDBJ databases">
        <title>Plant Genome Project.</title>
        <authorList>
            <person name="Zhang R.-G."/>
        </authorList>
    </citation>
    <scope>NUCLEOTIDE SEQUENCE [LARGE SCALE GENOMIC DNA]</scope>
    <source>
        <strain evidence="1">FAFU-HL-1</strain>
        <tissue evidence="1">Leaf</tissue>
    </source>
</reference>
<proteinExistence type="predicted"/>
<comment type="caution">
    <text evidence="1">The sequence shown here is derived from an EMBL/GenBank/DDBJ whole genome shotgun (WGS) entry which is preliminary data.</text>
</comment>
<protein>
    <submittedName>
        <fullName evidence="1">Uncharacterized protein</fullName>
    </submittedName>
</protein>
<dbReference type="Proteomes" id="UP000657918">
    <property type="component" value="Chromosome 11"/>
</dbReference>
<keyword evidence="2" id="KW-1185">Reference proteome</keyword>
<evidence type="ECO:0000313" key="2">
    <source>
        <dbReference type="Proteomes" id="UP000657918"/>
    </source>
</evidence>
<accession>A0A835JJI8</accession>
<evidence type="ECO:0000313" key="1">
    <source>
        <dbReference type="EMBL" id="KAF9672392.1"/>
    </source>
</evidence>
<dbReference type="AlphaFoldDB" id="A0A835JJI8"/>
<dbReference type="EMBL" id="JADGMS010000011">
    <property type="protein sequence ID" value="KAF9672392.1"/>
    <property type="molecule type" value="Genomic_DNA"/>
</dbReference>
<organism evidence="1 2">
    <name type="scientific">Salix dunnii</name>
    <dbReference type="NCBI Taxonomy" id="1413687"/>
    <lineage>
        <taxon>Eukaryota</taxon>
        <taxon>Viridiplantae</taxon>
        <taxon>Streptophyta</taxon>
        <taxon>Embryophyta</taxon>
        <taxon>Tracheophyta</taxon>
        <taxon>Spermatophyta</taxon>
        <taxon>Magnoliopsida</taxon>
        <taxon>eudicotyledons</taxon>
        <taxon>Gunneridae</taxon>
        <taxon>Pentapetalae</taxon>
        <taxon>rosids</taxon>
        <taxon>fabids</taxon>
        <taxon>Malpighiales</taxon>
        <taxon>Salicaceae</taxon>
        <taxon>Saliceae</taxon>
        <taxon>Salix</taxon>
    </lineage>
</organism>
<sequence length="94" mass="10921">MQHTSTKWRHSSQQCHVLWLVQKVKRQMSKDKWSSKKYLQNTQSQVNLDSSSQPTMVSTVKEQLEYIKKILSIGALEELVPTTPVEEAAFILFK</sequence>
<gene>
    <name evidence="1" type="ORF">SADUNF_Sadunf11G0037000</name>
</gene>
<dbReference type="OrthoDB" id="832851at2759"/>
<name>A0A835JJI8_9ROSI</name>